<feature type="transmembrane region" description="Helical" evidence="14">
    <location>
        <begin position="251"/>
        <end position="280"/>
    </location>
</feature>
<evidence type="ECO:0000256" key="2">
    <source>
        <dbReference type="ARBA" id="ARBA00006837"/>
    </source>
</evidence>
<protein>
    <recommendedName>
        <fullName evidence="3">Presequence translocated-associated motor subunit PAM17, mitochondrial</fullName>
    </recommendedName>
</protein>
<feature type="compositionally biased region" description="Basic and acidic residues" evidence="13">
    <location>
        <begin position="565"/>
        <end position="591"/>
    </location>
</feature>
<keyword evidence="11" id="KW-0496">Mitochondrion</keyword>
<keyword evidence="12 14" id="KW-0472">Membrane</keyword>
<evidence type="ECO:0000256" key="11">
    <source>
        <dbReference type="ARBA" id="ARBA00023128"/>
    </source>
</evidence>
<proteinExistence type="inferred from homology"/>
<feature type="region of interest" description="Disordered" evidence="13">
    <location>
        <begin position="550"/>
        <end position="591"/>
    </location>
</feature>
<sequence>MLANGTNPDGWTLLDNPALRTASFPQNLHPQRPASKPSQAAFCIHPSSITATPRTTRRALPLARQTDRNAHLRLIDQPRRPSAMSASLKAVASRWPSSAQGLARCCPKAAAPASTTTASFSTAARPVCLARAPVRHHRQPAVMRSTQGLSVACTRAPRFSIVVSAARSFSSSAASSSTQAAAASASSSSSTSSANPSKLDWNSFFKLRLRRRRIQLIFSVGTGLLGGAGGAILLSTGMAEPLVMQIPLDPFVTLGLMTLACAGMGWLVGPSIGNQVFYLLNHRYKAQMIQKEVEFFARVKKNRVDPSNSSAGNPVPDFYGEKIQSVSGYRQWLKDQRAFNKKKTANFPSGDIPNEHLASVIRPAVLELPRRDLRVVADATHKVDRRAPCHRLVDLRHGLAAVEAADGHVDGAWDAAKAEVLGGPHVDEEEVGPLGARLDVLTRGDALLRREQRHWLRHAAKLHSADDSRNSSVSPGLSPQAKQSCRMPFMRTERKDGPSLPPPMALKMRSLCSRDEADRLEGLQDAHDSDDGAHDAALAAADDALGRRRAGEDAAVAGPAAGRAVEGDELARGLEGRRRDERTTEQHARVRHEVPRRRVVGAVENEVVLRDDGAGVARREVLLVAPVRHLDLVGIDEAQRADARAREVRRGGTAQAAGADDEDPALLEPQLGCERPRC</sequence>
<keyword evidence="4" id="KW-0813">Transport</keyword>
<keyword evidence="5 14" id="KW-0812">Transmembrane</keyword>
<dbReference type="Proteomes" id="UP001163105">
    <property type="component" value="Unassembled WGS sequence"/>
</dbReference>
<evidence type="ECO:0000256" key="10">
    <source>
        <dbReference type="ARBA" id="ARBA00023010"/>
    </source>
</evidence>
<keyword evidence="8" id="KW-0809">Transit peptide</keyword>
<evidence type="ECO:0000256" key="8">
    <source>
        <dbReference type="ARBA" id="ARBA00022946"/>
    </source>
</evidence>
<evidence type="ECO:0000256" key="3">
    <source>
        <dbReference type="ARBA" id="ARBA00017907"/>
    </source>
</evidence>
<keyword evidence="7" id="KW-0653">Protein transport</keyword>
<evidence type="ECO:0000256" key="6">
    <source>
        <dbReference type="ARBA" id="ARBA00022792"/>
    </source>
</evidence>
<feature type="compositionally biased region" description="Low complexity" evidence="13">
    <location>
        <begin position="553"/>
        <end position="564"/>
    </location>
</feature>
<evidence type="ECO:0000256" key="9">
    <source>
        <dbReference type="ARBA" id="ARBA00022989"/>
    </source>
</evidence>
<dbReference type="PANTHER" id="PTHR28021">
    <property type="entry name" value="PRESEQUENCE TRANSLOCATED-ASSOCIATED MOTOR SUBUNIT PAM17, MITOCHONDRIAL"/>
    <property type="match status" value="1"/>
</dbReference>
<dbReference type="AlphaFoldDB" id="A0AB34G104"/>
<evidence type="ECO:0000256" key="7">
    <source>
        <dbReference type="ARBA" id="ARBA00022927"/>
    </source>
</evidence>
<feature type="region of interest" description="Disordered" evidence="13">
    <location>
        <begin position="646"/>
        <end position="678"/>
    </location>
</feature>
<keyword evidence="9 14" id="KW-1133">Transmembrane helix</keyword>
<dbReference type="PANTHER" id="PTHR28021:SF1">
    <property type="entry name" value="PRESEQUENCE TRANSLOCATED-ASSOCIATED MOTOR SUBUNIT PAM17, MITOCHONDRIAL"/>
    <property type="match status" value="1"/>
</dbReference>
<organism evidence="15 16">
    <name type="scientific">Purpureocillium lavendulum</name>
    <dbReference type="NCBI Taxonomy" id="1247861"/>
    <lineage>
        <taxon>Eukaryota</taxon>
        <taxon>Fungi</taxon>
        <taxon>Dikarya</taxon>
        <taxon>Ascomycota</taxon>
        <taxon>Pezizomycotina</taxon>
        <taxon>Sordariomycetes</taxon>
        <taxon>Hypocreomycetidae</taxon>
        <taxon>Hypocreales</taxon>
        <taxon>Ophiocordycipitaceae</taxon>
        <taxon>Purpureocillium</taxon>
    </lineage>
</organism>
<comment type="similarity">
    <text evidence="2">Belongs to the PAM17 family.</text>
</comment>
<reference evidence="15" key="1">
    <citation type="submission" date="2023-01" db="EMBL/GenBank/DDBJ databases">
        <title>The growth and conidiation of Purpureocillium lavendulum are regulated by nitrogen source and histone H3K14 acetylation.</title>
        <authorList>
            <person name="Tang P."/>
            <person name="Han J."/>
            <person name="Zhang C."/>
            <person name="Tang P."/>
            <person name="Qi F."/>
            <person name="Zhang K."/>
            <person name="Liang L."/>
        </authorList>
    </citation>
    <scope>NUCLEOTIDE SEQUENCE</scope>
    <source>
        <strain evidence="15">YMF1.00683</strain>
    </source>
</reference>
<accession>A0AB34G104</accession>
<evidence type="ECO:0000256" key="1">
    <source>
        <dbReference type="ARBA" id="ARBA00004448"/>
    </source>
</evidence>
<dbReference type="InterPro" id="IPR013875">
    <property type="entry name" value="Pam17"/>
</dbReference>
<keyword evidence="10" id="KW-0811">Translocation</keyword>
<dbReference type="Pfam" id="PF08566">
    <property type="entry name" value="Pam17"/>
    <property type="match status" value="1"/>
</dbReference>
<evidence type="ECO:0000313" key="15">
    <source>
        <dbReference type="EMBL" id="KAJ6445070.1"/>
    </source>
</evidence>
<dbReference type="GO" id="GO:0030150">
    <property type="term" value="P:protein import into mitochondrial matrix"/>
    <property type="evidence" value="ECO:0007669"/>
    <property type="project" value="TreeGrafter"/>
</dbReference>
<keyword evidence="6" id="KW-0999">Mitochondrion inner membrane</keyword>
<comment type="caution">
    <text evidence="15">The sequence shown here is derived from an EMBL/GenBank/DDBJ whole genome shotgun (WGS) entry which is preliminary data.</text>
</comment>
<comment type="subcellular location">
    <subcellularLocation>
        <location evidence="1">Mitochondrion inner membrane</location>
        <topology evidence="1">Multi-pass membrane protein</topology>
    </subcellularLocation>
</comment>
<evidence type="ECO:0000256" key="5">
    <source>
        <dbReference type="ARBA" id="ARBA00022692"/>
    </source>
</evidence>
<evidence type="ECO:0000256" key="14">
    <source>
        <dbReference type="SAM" id="Phobius"/>
    </source>
</evidence>
<feature type="transmembrane region" description="Helical" evidence="14">
    <location>
        <begin position="216"/>
        <end position="239"/>
    </location>
</feature>
<dbReference type="EMBL" id="JAQHRD010000002">
    <property type="protein sequence ID" value="KAJ6445070.1"/>
    <property type="molecule type" value="Genomic_DNA"/>
</dbReference>
<evidence type="ECO:0000256" key="4">
    <source>
        <dbReference type="ARBA" id="ARBA00022448"/>
    </source>
</evidence>
<evidence type="ECO:0000256" key="13">
    <source>
        <dbReference type="SAM" id="MobiDB-lite"/>
    </source>
</evidence>
<dbReference type="GO" id="GO:0001405">
    <property type="term" value="C:PAM complex, Tim23 associated import motor"/>
    <property type="evidence" value="ECO:0007669"/>
    <property type="project" value="InterPro"/>
</dbReference>
<feature type="region of interest" description="Disordered" evidence="13">
    <location>
        <begin position="462"/>
        <end position="487"/>
    </location>
</feature>
<keyword evidence="16" id="KW-1185">Reference proteome</keyword>
<evidence type="ECO:0000256" key="12">
    <source>
        <dbReference type="ARBA" id="ARBA00023136"/>
    </source>
</evidence>
<feature type="compositionally biased region" description="Polar residues" evidence="13">
    <location>
        <begin position="470"/>
        <end position="483"/>
    </location>
</feature>
<gene>
    <name evidence="15" type="ORF">O9K51_03472</name>
</gene>
<evidence type="ECO:0000313" key="16">
    <source>
        <dbReference type="Proteomes" id="UP001163105"/>
    </source>
</evidence>
<name>A0AB34G104_9HYPO</name>